<name>A0A0G0ZJQ9_9BACT</name>
<comment type="caution">
    <text evidence="1">The sequence shown here is derived from an EMBL/GenBank/DDBJ whole genome shotgun (WGS) entry which is preliminary data.</text>
</comment>
<dbReference type="Proteomes" id="UP000034036">
    <property type="component" value="Unassembled WGS sequence"/>
</dbReference>
<evidence type="ECO:0000313" key="1">
    <source>
        <dbReference type="EMBL" id="KKS48980.1"/>
    </source>
</evidence>
<sequence length="73" mass="8482">MGKYIFELSGQKKKTKRYVRLTGKFRGSSEKVKEVINARKKRFERNHTNVYVSEPLNILDPNLFKAIKAGPIN</sequence>
<evidence type="ECO:0000313" key="2">
    <source>
        <dbReference type="Proteomes" id="UP000034036"/>
    </source>
</evidence>
<dbReference type="AlphaFoldDB" id="A0A0G0ZJQ9"/>
<protein>
    <submittedName>
        <fullName evidence="1">Uncharacterized protein</fullName>
    </submittedName>
</protein>
<gene>
    <name evidence="1" type="ORF">UV11_C0001G0076</name>
</gene>
<organism evidence="1 2">
    <name type="scientific">Candidatus Giovannonibacteria bacterium GW2011_GWF2_42_19</name>
    <dbReference type="NCBI Taxonomy" id="1618659"/>
    <lineage>
        <taxon>Bacteria</taxon>
        <taxon>Candidatus Giovannoniibacteriota</taxon>
    </lineage>
</organism>
<dbReference type="EMBL" id="LCDF01000001">
    <property type="protein sequence ID" value="KKS48980.1"/>
    <property type="molecule type" value="Genomic_DNA"/>
</dbReference>
<reference evidence="1" key="1">
    <citation type="journal article" date="2015" name="Nature">
        <title>rRNA introns, odd ribosomes, and small enigmatic genomes across a large radiation of phyla.</title>
        <authorList>
            <person name="Brown C.T."/>
            <person name="Hug L.A."/>
            <person name="Thomas B.C."/>
            <person name="Sharon I."/>
            <person name="Castelle C.J."/>
            <person name="Singh A."/>
            <person name="Wilkins M.J."/>
            <person name="Williams K.H."/>
            <person name="Banfield J.F."/>
        </authorList>
    </citation>
    <scope>NUCLEOTIDE SEQUENCE [LARGE SCALE GENOMIC DNA]</scope>
</reference>
<proteinExistence type="predicted"/>
<accession>A0A0G0ZJQ9</accession>